<evidence type="ECO:0000256" key="1">
    <source>
        <dbReference type="ARBA" id="ARBA00004196"/>
    </source>
</evidence>
<sequence>MKKKVLAVLLGGCMVAGLLAGCGGGDEATTSDNGDAATSEEDSSGGGDYTFEVVVKSFQSTYWQAAIQGIEAAKEELGVKVNTTGPNAESDIADQVNMLNNAISQNPDGIALAANDQNAVLDSLQDALDADIPVVCFDTGVPDAPEGSVIATIATDNEAAGAVAAENMYNVIKDTIANATEPVRIGEVNQDATSANISGRGMGFINKMKELIEADGKTVAVIGNQFYVDQVENNGDEGSADVIIEVAVPAQTTVELSATEASNIMNKDDTIAIFGSNQVTAEGVLTANQNLNVLAATPDEGIVGVGFDAGATLKAAVADGTLIGAVTQAPVDQGNLAIHALYDYCEGKEVSDIPTDSYWYDASNMEEEDIAPNLYD</sequence>
<gene>
    <name evidence="6" type="ORF">FNY66_00625</name>
</gene>
<dbReference type="OrthoDB" id="9800520at2"/>
<evidence type="ECO:0000313" key="7">
    <source>
        <dbReference type="Proteomes" id="UP000322025"/>
    </source>
</evidence>
<name>A0A5M9I1H9_9FIRM</name>
<feature type="domain" description="Periplasmic binding protein" evidence="5">
    <location>
        <begin position="52"/>
        <end position="349"/>
    </location>
</feature>
<dbReference type="Proteomes" id="UP000322025">
    <property type="component" value="Unassembled WGS sequence"/>
</dbReference>
<evidence type="ECO:0000256" key="3">
    <source>
        <dbReference type="ARBA" id="ARBA00022729"/>
    </source>
</evidence>
<reference evidence="6" key="1">
    <citation type="submission" date="2019-07" db="EMBL/GenBank/DDBJ databases">
        <authorList>
            <person name="Wongkuna S."/>
            <person name="Scaria J."/>
        </authorList>
    </citation>
    <scope>NUCLEOTIDE SEQUENCE [LARGE SCALE GENOMIC DNA]</scope>
    <source>
        <strain evidence="6">SW178</strain>
    </source>
</reference>
<dbReference type="EMBL" id="VMSO01000001">
    <property type="protein sequence ID" value="KAA8502803.1"/>
    <property type="molecule type" value="Genomic_DNA"/>
</dbReference>
<dbReference type="GO" id="GO:0030313">
    <property type="term" value="C:cell envelope"/>
    <property type="evidence" value="ECO:0007669"/>
    <property type="project" value="UniProtKB-SubCell"/>
</dbReference>
<keyword evidence="7" id="KW-1185">Reference proteome</keyword>
<feature type="signal peptide" evidence="4">
    <location>
        <begin position="1"/>
        <end position="20"/>
    </location>
</feature>
<dbReference type="GO" id="GO:0030246">
    <property type="term" value="F:carbohydrate binding"/>
    <property type="evidence" value="ECO:0007669"/>
    <property type="project" value="UniProtKB-ARBA"/>
</dbReference>
<proteinExistence type="inferred from homology"/>
<evidence type="ECO:0000259" key="5">
    <source>
        <dbReference type="Pfam" id="PF13407"/>
    </source>
</evidence>
<dbReference type="PROSITE" id="PS51257">
    <property type="entry name" value="PROKAR_LIPOPROTEIN"/>
    <property type="match status" value="1"/>
</dbReference>
<comment type="similarity">
    <text evidence="2">Belongs to the bacterial solute-binding protein 2 family.</text>
</comment>
<feature type="chain" id="PRO_5039480361" evidence="4">
    <location>
        <begin position="21"/>
        <end position="376"/>
    </location>
</feature>
<comment type="subcellular location">
    <subcellularLocation>
        <location evidence="1">Cell envelope</location>
    </subcellularLocation>
</comment>
<dbReference type="PANTHER" id="PTHR46847">
    <property type="entry name" value="D-ALLOSE-BINDING PERIPLASMIC PROTEIN-RELATED"/>
    <property type="match status" value="1"/>
</dbReference>
<evidence type="ECO:0000256" key="2">
    <source>
        <dbReference type="ARBA" id="ARBA00007639"/>
    </source>
</evidence>
<protein>
    <submittedName>
        <fullName evidence="6">Substrate-binding domain-containing protein</fullName>
    </submittedName>
</protein>
<organism evidence="6 7">
    <name type="scientific">Mediterraneibacter catenae</name>
    <dbReference type="NCBI Taxonomy" id="2594882"/>
    <lineage>
        <taxon>Bacteria</taxon>
        <taxon>Bacillati</taxon>
        <taxon>Bacillota</taxon>
        <taxon>Clostridia</taxon>
        <taxon>Lachnospirales</taxon>
        <taxon>Lachnospiraceae</taxon>
        <taxon>Mediterraneibacter</taxon>
    </lineage>
</organism>
<dbReference type="InterPro" id="IPR025997">
    <property type="entry name" value="SBP_2_dom"/>
</dbReference>
<keyword evidence="3 4" id="KW-0732">Signal</keyword>
<dbReference type="Gene3D" id="3.40.50.2300">
    <property type="match status" value="2"/>
</dbReference>
<dbReference type="PANTHER" id="PTHR46847:SF1">
    <property type="entry name" value="D-ALLOSE-BINDING PERIPLASMIC PROTEIN-RELATED"/>
    <property type="match status" value="1"/>
</dbReference>
<comment type="caution">
    <text evidence="6">The sequence shown here is derived from an EMBL/GenBank/DDBJ whole genome shotgun (WGS) entry which is preliminary data.</text>
</comment>
<dbReference type="RefSeq" id="WP_150309985.1">
    <property type="nucleotide sequence ID" value="NZ_VMSO01000001.1"/>
</dbReference>
<evidence type="ECO:0000313" key="6">
    <source>
        <dbReference type="EMBL" id="KAA8502803.1"/>
    </source>
</evidence>
<dbReference type="InterPro" id="IPR028082">
    <property type="entry name" value="Peripla_BP_I"/>
</dbReference>
<evidence type="ECO:0000256" key="4">
    <source>
        <dbReference type="SAM" id="SignalP"/>
    </source>
</evidence>
<dbReference type="SUPFAM" id="SSF53822">
    <property type="entry name" value="Periplasmic binding protein-like I"/>
    <property type="match status" value="1"/>
</dbReference>
<dbReference type="Pfam" id="PF13407">
    <property type="entry name" value="Peripla_BP_4"/>
    <property type="match status" value="1"/>
</dbReference>
<dbReference type="AlphaFoldDB" id="A0A5M9I1H9"/>
<accession>A0A5M9I1H9</accession>